<feature type="transmembrane region" description="Helical" evidence="1">
    <location>
        <begin position="337"/>
        <end position="356"/>
    </location>
</feature>
<keyword evidence="1" id="KW-0472">Membrane</keyword>
<feature type="transmembrane region" description="Helical" evidence="1">
    <location>
        <begin position="120"/>
        <end position="143"/>
    </location>
</feature>
<feature type="transmembrane region" description="Helical" evidence="1">
    <location>
        <begin position="149"/>
        <end position="172"/>
    </location>
</feature>
<evidence type="ECO:0000256" key="1">
    <source>
        <dbReference type="SAM" id="Phobius"/>
    </source>
</evidence>
<proteinExistence type="predicted"/>
<feature type="transmembrane region" description="Helical" evidence="1">
    <location>
        <begin position="526"/>
        <end position="545"/>
    </location>
</feature>
<sequence length="557" mass="60427">MNERLLSKFVDPALSGLTRQLLRGGLRSFTKQIKKPTGILVALVMLAMIVGGVVPSVVASLYAGDQMRSAVIDLPTVAPVIFTLIGLLAIATQSGIALLELKPPELQFVLAGPFTANHILSYRLITFFLAWFLMCLFGSVMAMPYLPQWWSGFLSMYLFGIFVISLIVIRTLTNPFLTPFRSVLLQSSIGLCLIVFVGMAIPPFVEGTIGWSAQSFLLAMMDSGFGTWLTLPMQPFANLINPGHAVDFFVSLAICMALIGAALWGCYRVNDGFAELAVAGIAKRQQRIQRLRDGDISRTKWFASKSHRSLPRLPFLAGAGPVAWLQLTGFWRRNGRIASLAVLVSITVATVCLVFFSEQMMLLRERQGSASVPIAMGISCYVAFLTTSLSPSGFSAPVRSLLMFKTFAVRPFPLAVGMLAGGFVPLLVLRLCFFAPATLVSSRWIGQDLVILLLGISADLAFVSSIGLLGAGTNLRPIPDGTPDILQGGRAMLFMMLASLGLLPTVMFAGLCGLIAGFWTDFNVTISLLATAVSAFVCQVLVWWITGTLFDRRELEI</sequence>
<feature type="transmembrane region" description="Helical" evidence="1">
    <location>
        <begin position="184"/>
        <end position="205"/>
    </location>
</feature>
<dbReference type="RefSeq" id="WP_146512776.1">
    <property type="nucleotide sequence ID" value="NZ_SJPI01000001.1"/>
</dbReference>
<protein>
    <submittedName>
        <fullName evidence="2">Uncharacterized protein</fullName>
    </submittedName>
</protein>
<evidence type="ECO:0000313" key="3">
    <source>
        <dbReference type="Proteomes" id="UP000316598"/>
    </source>
</evidence>
<dbReference type="InterPro" id="IPR031584">
    <property type="entry name" value="Put_ABC_export"/>
</dbReference>
<organism evidence="2 3">
    <name type="scientific">Rubripirellula amarantea</name>
    <dbReference type="NCBI Taxonomy" id="2527999"/>
    <lineage>
        <taxon>Bacteria</taxon>
        <taxon>Pseudomonadati</taxon>
        <taxon>Planctomycetota</taxon>
        <taxon>Planctomycetia</taxon>
        <taxon>Pirellulales</taxon>
        <taxon>Pirellulaceae</taxon>
        <taxon>Rubripirellula</taxon>
    </lineage>
</organism>
<dbReference type="EMBL" id="SJPI01000001">
    <property type="protein sequence ID" value="TWT52392.1"/>
    <property type="molecule type" value="Genomic_DNA"/>
</dbReference>
<feature type="transmembrane region" description="Helical" evidence="1">
    <location>
        <begin position="76"/>
        <end position="99"/>
    </location>
</feature>
<accession>A0A5C5WRF0</accession>
<dbReference type="AlphaFoldDB" id="A0A5C5WRF0"/>
<feature type="transmembrane region" description="Helical" evidence="1">
    <location>
        <begin position="248"/>
        <end position="267"/>
    </location>
</feature>
<keyword evidence="3" id="KW-1185">Reference proteome</keyword>
<feature type="transmembrane region" description="Helical" evidence="1">
    <location>
        <begin position="37"/>
        <end position="64"/>
    </location>
</feature>
<name>A0A5C5WRF0_9BACT</name>
<feature type="transmembrane region" description="Helical" evidence="1">
    <location>
        <begin position="449"/>
        <end position="471"/>
    </location>
</feature>
<dbReference type="Proteomes" id="UP000316598">
    <property type="component" value="Unassembled WGS sequence"/>
</dbReference>
<evidence type="ECO:0000313" key="2">
    <source>
        <dbReference type="EMBL" id="TWT52392.1"/>
    </source>
</evidence>
<feature type="transmembrane region" description="Helical" evidence="1">
    <location>
        <begin position="491"/>
        <end position="519"/>
    </location>
</feature>
<comment type="caution">
    <text evidence="2">The sequence shown here is derived from an EMBL/GenBank/DDBJ whole genome shotgun (WGS) entry which is preliminary data.</text>
</comment>
<dbReference type="Pfam" id="PF16962">
    <property type="entry name" value="ABC_export"/>
    <property type="match status" value="1"/>
</dbReference>
<feature type="transmembrane region" description="Helical" evidence="1">
    <location>
        <begin position="368"/>
        <end position="394"/>
    </location>
</feature>
<keyword evidence="1" id="KW-1133">Transmembrane helix</keyword>
<reference evidence="2 3" key="1">
    <citation type="submission" date="2019-02" db="EMBL/GenBank/DDBJ databases">
        <title>Deep-cultivation of Planctomycetes and their phenomic and genomic characterization uncovers novel biology.</title>
        <authorList>
            <person name="Wiegand S."/>
            <person name="Jogler M."/>
            <person name="Boedeker C."/>
            <person name="Pinto D."/>
            <person name="Vollmers J."/>
            <person name="Rivas-Marin E."/>
            <person name="Kohn T."/>
            <person name="Peeters S.H."/>
            <person name="Heuer A."/>
            <person name="Rast P."/>
            <person name="Oberbeckmann S."/>
            <person name="Bunk B."/>
            <person name="Jeske O."/>
            <person name="Meyerdierks A."/>
            <person name="Storesund J.E."/>
            <person name="Kallscheuer N."/>
            <person name="Luecker S."/>
            <person name="Lage O.M."/>
            <person name="Pohl T."/>
            <person name="Merkel B.J."/>
            <person name="Hornburger P."/>
            <person name="Mueller R.-W."/>
            <person name="Bruemmer F."/>
            <person name="Labrenz M."/>
            <person name="Spormann A.M."/>
            <person name="Op Den Camp H."/>
            <person name="Overmann J."/>
            <person name="Amann R."/>
            <person name="Jetten M.S.M."/>
            <person name="Mascher T."/>
            <person name="Medema M.H."/>
            <person name="Devos D.P."/>
            <person name="Kaster A.-K."/>
            <person name="Ovreas L."/>
            <person name="Rohde M."/>
            <person name="Galperin M.Y."/>
            <person name="Jogler C."/>
        </authorList>
    </citation>
    <scope>NUCLEOTIDE SEQUENCE [LARGE SCALE GENOMIC DNA]</scope>
    <source>
        <strain evidence="2 3">Pla22</strain>
    </source>
</reference>
<gene>
    <name evidence="2" type="ORF">Pla22_00160</name>
</gene>
<feature type="transmembrane region" description="Helical" evidence="1">
    <location>
        <begin position="414"/>
        <end position="437"/>
    </location>
</feature>
<keyword evidence="1" id="KW-0812">Transmembrane</keyword>
<dbReference type="OrthoDB" id="231346at2"/>